<accession>A0A6J4TYP4</accession>
<dbReference type="EMBL" id="CADCVT010000468">
    <property type="protein sequence ID" value="CAA9535999.1"/>
    <property type="molecule type" value="Genomic_DNA"/>
</dbReference>
<organism evidence="2">
    <name type="scientific">uncultured Solirubrobacteraceae bacterium</name>
    <dbReference type="NCBI Taxonomy" id="1162706"/>
    <lineage>
        <taxon>Bacteria</taxon>
        <taxon>Bacillati</taxon>
        <taxon>Actinomycetota</taxon>
        <taxon>Thermoleophilia</taxon>
        <taxon>Solirubrobacterales</taxon>
        <taxon>Solirubrobacteraceae</taxon>
        <taxon>environmental samples</taxon>
    </lineage>
</organism>
<sequence length="363" mass="39077">MPRLALLLLTLVTALVAAAPAQAAESFLGVLADGRAVTFTNQTTNKTSSPRRIAGLEPGDRVVALTSGLALGRSGRLYRLRADLLRATPTRVQIPLEGANHSVIADPELIRARIFSDSGQDVYVDLVAETTTPGPGLRGPAGEPLRASVARLRDGRLAAIVPGRPALYVETAPGTNVMNERRLDLRDRVAFPNPVALGIAGDFAYALTGFPEELTPPQSRLLRINLTSGRVDGEGGPYFLRQLVAIVPTGTVPDDTTAPRLRVVSSPSTVSLRELRAGTVRVRVRCSEGCYVYAGTAVGGRSNSSVSATRATAGTLTLRLGRHTPRELRLLRIAPRKRTFLRLSVYDFANNRRVVNKRVRIVR</sequence>
<reference evidence="2" key="1">
    <citation type="submission" date="2020-02" db="EMBL/GenBank/DDBJ databases">
        <authorList>
            <person name="Meier V. D."/>
        </authorList>
    </citation>
    <scope>NUCLEOTIDE SEQUENCE</scope>
    <source>
        <strain evidence="2">AVDCRST_MAG85</strain>
    </source>
</reference>
<proteinExistence type="predicted"/>
<name>A0A6J4TYP4_9ACTN</name>
<evidence type="ECO:0008006" key="3">
    <source>
        <dbReference type="Google" id="ProtNLM"/>
    </source>
</evidence>
<gene>
    <name evidence="2" type="ORF">AVDCRST_MAG85-4123</name>
</gene>
<keyword evidence="1" id="KW-0732">Signal</keyword>
<feature type="chain" id="PRO_5026938694" description="DUF5666 domain-containing protein" evidence="1">
    <location>
        <begin position="24"/>
        <end position="363"/>
    </location>
</feature>
<protein>
    <recommendedName>
        <fullName evidence="3">DUF5666 domain-containing protein</fullName>
    </recommendedName>
</protein>
<dbReference type="AlphaFoldDB" id="A0A6J4TYP4"/>
<evidence type="ECO:0000256" key="1">
    <source>
        <dbReference type="SAM" id="SignalP"/>
    </source>
</evidence>
<feature type="signal peptide" evidence="1">
    <location>
        <begin position="1"/>
        <end position="23"/>
    </location>
</feature>
<evidence type="ECO:0000313" key="2">
    <source>
        <dbReference type="EMBL" id="CAA9535999.1"/>
    </source>
</evidence>